<evidence type="ECO:0000256" key="1">
    <source>
        <dbReference type="SAM" id="MobiDB-lite"/>
    </source>
</evidence>
<evidence type="ECO:0000313" key="3">
    <source>
        <dbReference type="Proteomes" id="UP000544095"/>
    </source>
</evidence>
<accession>A0A8H5PP72</accession>
<sequence length="125" mass="13616">MDADTSSKISRKALPESIPATGLSVVYEPETNEPIVEYNQAPQSTNPEREPAKPNSSKRLEFRQSIKAIMKGSSSKGCQDRSVADHLNDTVSAPKSGSSSVFWPGDLLPQVCEEARVLTFGYDTK</sequence>
<protein>
    <submittedName>
        <fullName evidence="2">Uncharacterized protein</fullName>
    </submittedName>
</protein>
<dbReference type="AlphaFoldDB" id="A0A8H5PP72"/>
<reference evidence="2 3" key="1">
    <citation type="submission" date="2020-05" db="EMBL/GenBank/DDBJ databases">
        <title>Identification and distribution of gene clusters putatively required for synthesis of sphingolipid metabolism inhibitors in phylogenetically diverse species of the filamentous fungus Fusarium.</title>
        <authorList>
            <person name="Kim H.-S."/>
            <person name="Busman M."/>
            <person name="Brown D.W."/>
            <person name="Divon H."/>
            <person name="Uhlig S."/>
            <person name="Proctor R.H."/>
        </authorList>
    </citation>
    <scope>NUCLEOTIDE SEQUENCE [LARGE SCALE GENOMIC DNA]</scope>
    <source>
        <strain evidence="2 3">NRRL 25211</strain>
    </source>
</reference>
<dbReference type="EMBL" id="JAAOAR010000097">
    <property type="protein sequence ID" value="KAF5600525.1"/>
    <property type="molecule type" value="Genomic_DNA"/>
</dbReference>
<name>A0A8H5PP72_9HYPO</name>
<dbReference type="Proteomes" id="UP000544095">
    <property type="component" value="Unassembled WGS sequence"/>
</dbReference>
<feature type="non-terminal residue" evidence="2">
    <location>
        <position position="1"/>
    </location>
</feature>
<comment type="caution">
    <text evidence="2">The sequence shown here is derived from an EMBL/GenBank/DDBJ whole genome shotgun (WGS) entry which is preliminary data.</text>
</comment>
<gene>
    <name evidence="2" type="ORF">FPANT_2324</name>
</gene>
<evidence type="ECO:0000313" key="2">
    <source>
        <dbReference type="EMBL" id="KAF5600525.1"/>
    </source>
</evidence>
<feature type="region of interest" description="Disordered" evidence="1">
    <location>
        <begin position="1"/>
        <end position="60"/>
    </location>
</feature>
<organism evidence="2 3">
    <name type="scientific">Fusarium pseudoanthophilum</name>
    <dbReference type="NCBI Taxonomy" id="48495"/>
    <lineage>
        <taxon>Eukaryota</taxon>
        <taxon>Fungi</taxon>
        <taxon>Dikarya</taxon>
        <taxon>Ascomycota</taxon>
        <taxon>Pezizomycotina</taxon>
        <taxon>Sordariomycetes</taxon>
        <taxon>Hypocreomycetidae</taxon>
        <taxon>Hypocreales</taxon>
        <taxon>Nectriaceae</taxon>
        <taxon>Fusarium</taxon>
        <taxon>Fusarium fujikuroi species complex</taxon>
    </lineage>
</organism>
<feature type="compositionally biased region" description="Basic and acidic residues" evidence="1">
    <location>
        <begin position="47"/>
        <end position="60"/>
    </location>
</feature>
<keyword evidence="3" id="KW-1185">Reference proteome</keyword>
<proteinExistence type="predicted"/>